<dbReference type="Proteomes" id="UP000028194">
    <property type="component" value="Chromosome"/>
</dbReference>
<proteinExistence type="predicted"/>
<reference evidence="2 3" key="1">
    <citation type="journal article" date="2014" name="PLoS ONE">
        <title>Genome Sequence of Candidatus Nitrososphaera evergladensis from Group I.1b Enriched from Everglades Soil Reveals Novel Genomic Features of the Ammonia-Oxidizing Archaea.</title>
        <authorList>
            <person name="Zhalnina K.V."/>
            <person name="Dias R."/>
            <person name="Leonard M.T."/>
            <person name="Dorr de Quadros P."/>
            <person name="Camargo F.A."/>
            <person name="Drew J.C."/>
            <person name="Farmerie W.G."/>
            <person name="Daroub S.H."/>
            <person name="Triplett E.W."/>
        </authorList>
    </citation>
    <scope>NUCLEOTIDE SEQUENCE [LARGE SCALE GENOMIC DNA]</scope>
    <source>
        <strain evidence="2 3">SR1</strain>
    </source>
</reference>
<accession>A0A075MXS1</accession>
<feature type="coiled-coil region" evidence="1">
    <location>
        <begin position="3"/>
        <end position="30"/>
    </location>
</feature>
<dbReference type="KEGG" id="nev:NTE_02037"/>
<sequence>MPSEDLERLKQILRQEISDIRRAIEDNQRQDFDELGGAFSRTADRNDLIRINTLRWVLDVIDTLDSS</sequence>
<evidence type="ECO:0000256" key="1">
    <source>
        <dbReference type="SAM" id="Coils"/>
    </source>
</evidence>
<dbReference type="EMBL" id="CP007174">
    <property type="protein sequence ID" value="AIF84094.1"/>
    <property type="molecule type" value="Genomic_DNA"/>
</dbReference>
<dbReference type="RefSeq" id="WP_148700734.1">
    <property type="nucleotide sequence ID" value="NZ_CP007174.1"/>
</dbReference>
<organism evidence="2 3">
    <name type="scientific">Candidatus Nitrososphaera evergladensis SR1</name>
    <dbReference type="NCBI Taxonomy" id="1459636"/>
    <lineage>
        <taxon>Archaea</taxon>
        <taxon>Nitrososphaerota</taxon>
        <taxon>Nitrososphaeria</taxon>
        <taxon>Nitrososphaerales</taxon>
        <taxon>Nitrososphaeraceae</taxon>
        <taxon>Nitrososphaera</taxon>
    </lineage>
</organism>
<gene>
    <name evidence="2" type="ORF">NTE_02037</name>
</gene>
<protein>
    <submittedName>
        <fullName evidence="2">Uncharacterized protein</fullName>
    </submittedName>
</protein>
<dbReference type="STRING" id="1459636.NTE_02037"/>
<dbReference type="HOGENOM" id="CLU_2911663_0_0_2"/>
<name>A0A075MXS1_9ARCH</name>
<dbReference type="GeneID" id="41597778"/>
<dbReference type="AlphaFoldDB" id="A0A075MXS1"/>
<evidence type="ECO:0000313" key="2">
    <source>
        <dbReference type="EMBL" id="AIF84094.1"/>
    </source>
</evidence>
<keyword evidence="1" id="KW-0175">Coiled coil</keyword>
<keyword evidence="3" id="KW-1185">Reference proteome</keyword>
<evidence type="ECO:0000313" key="3">
    <source>
        <dbReference type="Proteomes" id="UP000028194"/>
    </source>
</evidence>
<dbReference type="OrthoDB" id="382568at2157"/>